<proteinExistence type="predicted"/>
<evidence type="ECO:0000313" key="5">
    <source>
        <dbReference type="Proteomes" id="UP000198577"/>
    </source>
</evidence>
<reference evidence="4 5" key="1">
    <citation type="submission" date="2016-10" db="EMBL/GenBank/DDBJ databases">
        <authorList>
            <person name="de Groot N.N."/>
        </authorList>
    </citation>
    <scope>NUCLEOTIDE SEQUENCE [LARGE SCALE GENOMIC DNA]</scope>
    <source>
        <strain evidence="4 5">DSM 20678</strain>
    </source>
</reference>
<dbReference type="CDD" id="cd16295">
    <property type="entry name" value="TTHA0252-CPSF-like_MBL-fold"/>
    <property type="match status" value="1"/>
</dbReference>
<dbReference type="InterPro" id="IPR022712">
    <property type="entry name" value="Beta_Casp"/>
</dbReference>
<feature type="domain" description="Beta-Casp" evidence="3">
    <location>
        <begin position="238"/>
        <end position="362"/>
    </location>
</feature>
<accession>A0A1I5TWV6</accession>
<dbReference type="Gene3D" id="3.60.15.10">
    <property type="entry name" value="Ribonuclease Z/Hydroxyacylglutathione hydrolase-like"/>
    <property type="match status" value="1"/>
</dbReference>
<dbReference type="InterPro" id="IPR011108">
    <property type="entry name" value="RMMBL"/>
</dbReference>
<dbReference type="SMART" id="SM01027">
    <property type="entry name" value="Beta-Casp"/>
    <property type="match status" value="1"/>
</dbReference>
<dbReference type="AlphaFoldDB" id="A0A1I5TWV6"/>
<evidence type="ECO:0000259" key="2">
    <source>
        <dbReference type="SMART" id="SM00849"/>
    </source>
</evidence>
<dbReference type="Pfam" id="PF00753">
    <property type="entry name" value="Lactamase_B"/>
    <property type="match status" value="1"/>
</dbReference>
<dbReference type="InterPro" id="IPR001279">
    <property type="entry name" value="Metallo-B-lactamas"/>
</dbReference>
<dbReference type="STRING" id="937334.SAMN05444406_10566"/>
<keyword evidence="4" id="KW-0540">Nuclease</keyword>
<dbReference type="RefSeq" id="WP_025748393.1">
    <property type="nucleotide sequence ID" value="NZ_FOXR01000005.1"/>
</dbReference>
<dbReference type="InterPro" id="IPR036866">
    <property type="entry name" value="RibonucZ/Hydroxyglut_hydro"/>
</dbReference>
<dbReference type="OrthoDB" id="9803916at2"/>
<gene>
    <name evidence="4" type="ORF">SAMN05444406_10566</name>
</gene>
<protein>
    <submittedName>
        <fullName evidence="4">RNA processing exonuclease, beta-lactamase fold, Cft2 family</fullName>
    </submittedName>
</protein>
<dbReference type="SUPFAM" id="SSF56281">
    <property type="entry name" value="Metallo-hydrolase/oxidoreductase"/>
    <property type="match status" value="1"/>
</dbReference>
<organism evidence="4 5">
    <name type="scientific">Caldicoprobacter faecalis</name>
    <dbReference type="NCBI Taxonomy" id="937334"/>
    <lineage>
        <taxon>Bacteria</taxon>
        <taxon>Bacillati</taxon>
        <taxon>Bacillota</taxon>
        <taxon>Clostridia</taxon>
        <taxon>Caldicoprobacterales</taxon>
        <taxon>Caldicoprobacteraceae</taxon>
        <taxon>Caldicoprobacter</taxon>
    </lineage>
</organism>
<evidence type="ECO:0000256" key="1">
    <source>
        <dbReference type="ARBA" id="ARBA00022801"/>
    </source>
</evidence>
<evidence type="ECO:0000259" key="3">
    <source>
        <dbReference type="SMART" id="SM01027"/>
    </source>
</evidence>
<dbReference type="SMART" id="SM00849">
    <property type="entry name" value="Lactamase_B"/>
    <property type="match status" value="1"/>
</dbReference>
<dbReference type="InterPro" id="IPR050698">
    <property type="entry name" value="MBL"/>
</dbReference>
<dbReference type="PANTHER" id="PTHR11203">
    <property type="entry name" value="CLEAVAGE AND POLYADENYLATION SPECIFICITY FACTOR FAMILY MEMBER"/>
    <property type="match status" value="1"/>
</dbReference>
<dbReference type="GO" id="GO:0004527">
    <property type="term" value="F:exonuclease activity"/>
    <property type="evidence" value="ECO:0007669"/>
    <property type="project" value="UniProtKB-KW"/>
</dbReference>
<name>A0A1I5TWV6_9FIRM</name>
<dbReference type="PANTHER" id="PTHR11203:SF37">
    <property type="entry name" value="INTEGRATOR COMPLEX SUBUNIT 11"/>
    <property type="match status" value="1"/>
</dbReference>
<evidence type="ECO:0000313" key="4">
    <source>
        <dbReference type="EMBL" id="SFP86796.1"/>
    </source>
</evidence>
<keyword evidence="4" id="KW-0269">Exonuclease</keyword>
<dbReference type="Gene3D" id="3.40.50.10890">
    <property type="match status" value="1"/>
</dbReference>
<keyword evidence="1" id="KW-0378">Hydrolase</keyword>
<dbReference type="Proteomes" id="UP000198577">
    <property type="component" value="Unassembled WGS sequence"/>
</dbReference>
<keyword evidence="5" id="KW-1185">Reference proteome</keyword>
<feature type="domain" description="Metallo-beta-lactamase" evidence="2">
    <location>
        <begin position="13"/>
        <end position="233"/>
    </location>
</feature>
<dbReference type="GO" id="GO:0004521">
    <property type="term" value="F:RNA endonuclease activity"/>
    <property type="evidence" value="ECO:0007669"/>
    <property type="project" value="TreeGrafter"/>
</dbReference>
<dbReference type="EMBL" id="FOXR01000005">
    <property type="protein sequence ID" value="SFP86796.1"/>
    <property type="molecule type" value="Genomic_DNA"/>
</dbReference>
<dbReference type="Pfam" id="PF10996">
    <property type="entry name" value="Beta-Casp"/>
    <property type="match status" value="1"/>
</dbReference>
<dbReference type="Pfam" id="PF07521">
    <property type="entry name" value="RMMBL"/>
    <property type="match status" value="1"/>
</dbReference>
<sequence length="834" mass="95397">MELIFCGGAAEVGASCYLLRIDNKNILLDAGVRMDSSKDSLPDLRVIQEKGGVDAVFVTHAHLDHTGALPVISREYPHAPIYMTHATKDLVRILLYDSLKVMEQQEGEIPIYAEVHVKQMMDRILCFSPEYAIQPFKDAELKVTFYHAGHIVGASCIYIQGKEGSVFYSGDISLVNQYTVSGASIPKLRPDVAILEGTYGDKLHANRQMEEERLIQMVGEVIDRGGKVLIPAFAIGRAQEVILMLKRAMNRGKLPRFKVFVDGMVREVCRMYRLNPNYLRSSLAKRVWKDKEVFFDDWIQPVADPREREVIAGLSEPCCIISSSGMLTGGPSQWYAEKLVGDDKNSIAITGYQDEEAPGRQLLDLVNAPCEERFLALGERRIPVKCQVDRYNLSAHADKTELIGLVHALSPRQIFLVHGQEEVIQHLGQEIQADFWGRVYVPRNGEAYDFHIGRPRKQLERALIPSLNREAFPEKGDIEILWRHIMEHGGQKRAYSLEELLKIWSGKEPTQEQISKLVDVLLHSDYFESDSWRPFLYRPLSEEQVAQRLQELQGPMEVNRMLALVDEFFPPETGLYKKGARFDEKVALLYFKFPKVAAQKYRDEIEQFEKLTGWRVELNRECNLEAAEDLLVSLLPEGAYLSGSLSYYRAQGYFKASIEGDVDIEDIRKRFSEATGLDLVIEGHTEPKAPEPVAAQPGQMEQNRAFRLIEETFAGKPHRLYKKGLKRDEKGPYIELSFISPEIGERYRDIILQLEEKTGWPMRINPNPNQNEIIKLARRLLEQKGLRLKKNPGFFQLEKEVRVVPVDDWDCEAFDDVKKEFESYTGYRLVIEKN</sequence>